<evidence type="ECO:0000256" key="1">
    <source>
        <dbReference type="SAM" id="MobiDB-lite"/>
    </source>
</evidence>
<dbReference type="OrthoDB" id="205198at2759"/>
<feature type="compositionally biased region" description="Polar residues" evidence="1">
    <location>
        <begin position="128"/>
        <end position="137"/>
    </location>
</feature>
<sequence>MRVEQLQLPYLSIFEGLLQQDARTRAIEMLGYMVKSEYLIKNEIFSDISGSSRAQSSHGTINQSIQADNLGGLFDFSWGPRAFVEYDYFDLAHFIGEVLDTDPDSNFLLRISRVSGKSITEEQPGESLDQTQEQQPV</sequence>
<dbReference type="AlphaFoldDB" id="A0A1R1PRE5"/>
<protein>
    <submittedName>
        <fullName evidence="2">Uncharacterized protein</fullName>
    </submittedName>
</protein>
<dbReference type="Proteomes" id="UP000188320">
    <property type="component" value="Unassembled WGS sequence"/>
</dbReference>
<proteinExistence type="predicted"/>
<keyword evidence="3" id="KW-1185">Reference proteome</keyword>
<dbReference type="EMBL" id="LSSK01000386">
    <property type="protein sequence ID" value="OMH83527.1"/>
    <property type="molecule type" value="Genomic_DNA"/>
</dbReference>
<organism evidence="2 3">
    <name type="scientific">Zancudomyces culisetae</name>
    <name type="common">Gut fungus</name>
    <name type="synonym">Smittium culisetae</name>
    <dbReference type="NCBI Taxonomy" id="1213189"/>
    <lineage>
        <taxon>Eukaryota</taxon>
        <taxon>Fungi</taxon>
        <taxon>Fungi incertae sedis</taxon>
        <taxon>Zoopagomycota</taxon>
        <taxon>Kickxellomycotina</taxon>
        <taxon>Harpellomycetes</taxon>
        <taxon>Harpellales</taxon>
        <taxon>Legeriomycetaceae</taxon>
        <taxon>Zancudomyces</taxon>
    </lineage>
</organism>
<evidence type="ECO:0000313" key="3">
    <source>
        <dbReference type="Proteomes" id="UP000188320"/>
    </source>
</evidence>
<reference evidence="3" key="1">
    <citation type="submission" date="2017-01" db="EMBL/GenBank/DDBJ databases">
        <authorList>
            <person name="Wang Y."/>
            <person name="White M."/>
            <person name="Kvist S."/>
            <person name="Moncalvo J.-M."/>
        </authorList>
    </citation>
    <scope>NUCLEOTIDE SEQUENCE [LARGE SCALE GENOMIC DNA]</scope>
    <source>
        <strain evidence="3">COL-18-3</strain>
    </source>
</reference>
<accession>A0A1R1PRE5</accession>
<feature type="region of interest" description="Disordered" evidence="1">
    <location>
        <begin position="118"/>
        <end position="137"/>
    </location>
</feature>
<gene>
    <name evidence="2" type="ORF">AX774_g2968</name>
</gene>
<name>A0A1R1PRE5_ZANCU</name>
<evidence type="ECO:0000313" key="2">
    <source>
        <dbReference type="EMBL" id="OMH83527.1"/>
    </source>
</evidence>
<comment type="caution">
    <text evidence="2">The sequence shown here is derived from an EMBL/GenBank/DDBJ whole genome shotgun (WGS) entry which is preliminary data.</text>
</comment>